<dbReference type="InterPro" id="IPR000719">
    <property type="entry name" value="Prot_kinase_dom"/>
</dbReference>
<keyword evidence="3" id="KW-0418">Kinase</keyword>
<keyword evidence="6" id="KW-0723">Serine/threonine-protein kinase</keyword>
<dbReference type="InterPro" id="IPR052751">
    <property type="entry name" value="Plant_MAPKKK"/>
</dbReference>
<comment type="similarity">
    <text evidence="6">Belongs to the protein kinase superfamily.</text>
</comment>
<evidence type="ECO:0000256" key="1">
    <source>
        <dbReference type="ARBA" id="ARBA00022679"/>
    </source>
</evidence>
<keyword evidence="9" id="KW-1185">Reference proteome</keyword>
<feature type="binding site" evidence="5">
    <location>
        <position position="35"/>
    </location>
    <ligand>
        <name>ATP</name>
        <dbReference type="ChEBI" id="CHEBI:30616"/>
    </ligand>
</feature>
<dbReference type="PROSITE" id="PS00108">
    <property type="entry name" value="PROTEIN_KINASE_ST"/>
    <property type="match status" value="1"/>
</dbReference>
<evidence type="ECO:0000256" key="3">
    <source>
        <dbReference type="ARBA" id="ARBA00022777"/>
    </source>
</evidence>
<evidence type="ECO:0000256" key="2">
    <source>
        <dbReference type="ARBA" id="ARBA00022741"/>
    </source>
</evidence>
<evidence type="ECO:0000256" key="5">
    <source>
        <dbReference type="PROSITE-ProRule" id="PRU10141"/>
    </source>
</evidence>
<keyword evidence="4 5" id="KW-0067">ATP-binding</keyword>
<dbReference type="EMBL" id="JAMRDG010000001">
    <property type="protein sequence ID" value="KAJ3699521.1"/>
    <property type="molecule type" value="Genomic_DNA"/>
</dbReference>
<dbReference type="Proteomes" id="UP001210211">
    <property type="component" value="Unassembled WGS sequence"/>
</dbReference>
<dbReference type="PANTHER" id="PTHR48011:SF7">
    <property type="entry name" value="F10K1.14 PROTEIN"/>
    <property type="match status" value="1"/>
</dbReference>
<dbReference type="PROSITE" id="PS50011">
    <property type="entry name" value="PROTEIN_KINASE_DOM"/>
    <property type="match status" value="1"/>
</dbReference>
<dbReference type="GO" id="GO:0007165">
    <property type="term" value="P:signal transduction"/>
    <property type="evidence" value="ECO:0007669"/>
    <property type="project" value="TreeGrafter"/>
</dbReference>
<evidence type="ECO:0000313" key="9">
    <source>
        <dbReference type="Proteomes" id="UP001210211"/>
    </source>
</evidence>
<dbReference type="Pfam" id="PF00069">
    <property type="entry name" value="Pkinase"/>
    <property type="match status" value="1"/>
</dbReference>
<dbReference type="PROSITE" id="PS00107">
    <property type="entry name" value="PROTEIN_KINASE_ATP"/>
    <property type="match status" value="1"/>
</dbReference>
<comment type="caution">
    <text evidence="8">The sequence shown here is derived from an EMBL/GenBank/DDBJ whole genome shotgun (WGS) entry which is preliminary data.</text>
</comment>
<dbReference type="SMART" id="SM00220">
    <property type="entry name" value="S_TKc"/>
    <property type="match status" value="1"/>
</dbReference>
<dbReference type="PANTHER" id="PTHR48011">
    <property type="entry name" value="CCR4-NOT TRANSCRIPTIONAL COMPLEX SUBUNIT CAF120-RELATED"/>
    <property type="match status" value="1"/>
</dbReference>
<dbReference type="GO" id="GO:0005524">
    <property type="term" value="F:ATP binding"/>
    <property type="evidence" value="ECO:0007669"/>
    <property type="project" value="UniProtKB-UniRule"/>
</dbReference>
<sequence length="439" mass="47805">MEKRSWIRGNLIGSGSFGSVSLANDKSTERVFAVKSVNPISSLPLSILSLENEIEILKKVNSPHIVSYIGDDTTKEANSVVRRNLHMEFVPGGTVAELAVKKGGLEERELRGYARCLTHALHYLHSVAGIVHCDVKGQNLLVGSGPNGAKLSDFGSAKYLADIEKGVNLIGATPYWMAPEVARGEAPSAASDVWSLGCTVLEMTTGSHPWAELGLGNTDVAGLLVRIGYGEILPKYPVNLSNDVKDFLDKCLRLSPIDRWGCEKLLCHPFLADVAEADSTGPSPRGVLDWDSEEFEDENEEREFEFGDLEEELFGSAMERLSALCSEEESLEWDSDGWETVRWGPEGKERTESEILDCGRGPVESGEMGGEGVSEASGNWVCEEERRDFGCSNCDCGGKRCPNFLSSVRSPNPLLNPHSISIPTETLADNAFLSVVFCK</sequence>
<protein>
    <recommendedName>
        <fullName evidence="7">Protein kinase domain-containing protein</fullName>
    </recommendedName>
</protein>
<dbReference type="SUPFAM" id="SSF56112">
    <property type="entry name" value="Protein kinase-like (PK-like)"/>
    <property type="match status" value="1"/>
</dbReference>
<feature type="domain" description="Protein kinase" evidence="7">
    <location>
        <begin position="6"/>
        <end position="271"/>
    </location>
</feature>
<evidence type="ECO:0000259" key="7">
    <source>
        <dbReference type="PROSITE" id="PS50011"/>
    </source>
</evidence>
<dbReference type="Gene3D" id="1.10.510.10">
    <property type="entry name" value="Transferase(Phosphotransferase) domain 1"/>
    <property type="match status" value="1"/>
</dbReference>
<keyword evidence="1" id="KW-0808">Transferase</keyword>
<dbReference type="InterPro" id="IPR011009">
    <property type="entry name" value="Kinase-like_dom_sf"/>
</dbReference>
<dbReference type="InterPro" id="IPR017441">
    <property type="entry name" value="Protein_kinase_ATP_BS"/>
</dbReference>
<evidence type="ECO:0000256" key="4">
    <source>
        <dbReference type="ARBA" id="ARBA00022840"/>
    </source>
</evidence>
<keyword evidence="2 5" id="KW-0547">Nucleotide-binding</keyword>
<reference evidence="8 9" key="1">
    <citation type="journal article" date="2022" name="Cell">
        <title>Repeat-based holocentromeres influence genome architecture and karyotype evolution.</title>
        <authorList>
            <person name="Hofstatter P.G."/>
            <person name="Thangavel G."/>
            <person name="Lux T."/>
            <person name="Neumann P."/>
            <person name="Vondrak T."/>
            <person name="Novak P."/>
            <person name="Zhang M."/>
            <person name="Costa L."/>
            <person name="Castellani M."/>
            <person name="Scott A."/>
            <person name="Toegelov H."/>
            <person name="Fuchs J."/>
            <person name="Mata-Sucre Y."/>
            <person name="Dias Y."/>
            <person name="Vanzela A.L.L."/>
            <person name="Huettel B."/>
            <person name="Almeida C.C.S."/>
            <person name="Simkova H."/>
            <person name="Souza G."/>
            <person name="Pedrosa-Harand A."/>
            <person name="Macas J."/>
            <person name="Mayer K.F.X."/>
            <person name="Houben A."/>
            <person name="Marques A."/>
        </authorList>
    </citation>
    <scope>NUCLEOTIDE SEQUENCE [LARGE SCALE GENOMIC DNA]</scope>
    <source>
        <strain evidence="8">RhyTen1mFocal</strain>
    </source>
</reference>
<dbReference type="InterPro" id="IPR008271">
    <property type="entry name" value="Ser/Thr_kinase_AS"/>
</dbReference>
<dbReference type="GO" id="GO:0004674">
    <property type="term" value="F:protein serine/threonine kinase activity"/>
    <property type="evidence" value="ECO:0007669"/>
    <property type="project" value="UniProtKB-KW"/>
</dbReference>
<organism evidence="8 9">
    <name type="scientific">Rhynchospora tenuis</name>
    <dbReference type="NCBI Taxonomy" id="198213"/>
    <lineage>
        <taxon>Eukaryota</taxon>
        <taxon>Viridiplantae</taxon>
        <taxon>Streptophyta</taxon>
        <taxon>Embryophyta</taxon>
        <taxon>Tracheophyta</taxon>
        <taxon>Spermatophyta</taxon>
        <taxon>Magnoliopsida</taxon>
        <taxon>Liliopsida</taxon>
        <taxon>Poales</taxon>
        <taxon>Cyperaceae</taxon>
        <taxon>Cyperoideae</taxon>
        <taxon>Rhynchosporeae</taxon>
        <taxon>Rhynchospora</taxon>
    </lineage>
</organism>
<dbReference type="CDD" id="cd06606">
    <property type="entry name" value="STKc_MAPKKK"/>
    <property type="match status" value="1"/>
</dbReference>
<evidence type="ECO:0000256" key="6">
    <source>
        <dbReference type="RuleBase" id="RU000304"/>
    </source>
</evidence>
<proteinExistence type="inferred from homology"/>
<dbReference type="AlphaFoldDB" id="A0AAD6ESK0"/>
<accession>A0AAD6ESK0</accession>
<evidence type="ECO:0000313" key="8">
    <source>
        <dbReference type="EMBL" id="KAJ3699521.1"/>
    </source>
</evidence>
<gene>
    <name evidence="8" type="ORF">LUZ61_003226</name>
</gene>
<name>A0AAD6ESK0_9POAL</name>